<dbReference type="Proteomes" id="UP000319160">
    <property type="component" value="Unassembled WGS sequence"/>
</dbReference>
<dbReference type="SUPFAM" id="SSF51445">
    <property type="entry name" value="(Trans)glycosidases"/>
    <property type="match status" value="1"/>
</dbReference>
<keyword evidence="1" id="KW-1133">Transmembrane helix</keyword>
<comment type="caution">
    <text evidence="3">The sequence shown here is derived from an EMBL/GenBank/DDBJ whole genome shotgun (WGS) entry which is preliminary data.</text>
</comment>
<dbReference type="EMBL" id="VFLP01000020">
    <property type="protein sequence ID" value="TRX94697.1"/>
    <property type="molecule type" value="Genomic_DNA"/>
</dbReference>
<organism evidence="3 4">
    <name type="scientific">Xylaria flabelliformis</name>
    <dbReference type="NCBI Taxonomy" id="2512241"/>
    <lineage>
        <taxon>Eukaryota</taxon>
        <taxon>Fungi</taxon>
        <taxon>Dikarya</taxon>
        <taxon>Ascomycota</taxon>
        <taxon>Pezizomycotina</taxon>
        <taxon>Sordariomycetes</taxon>
        <taxon>Xylariomycetidae</taxon>
        <taxon>Xylariales</taxon>
        <taxon>Xylariaceae</taxon>
        <taxon>Xylaria</taxon>
    </lineage>
</organism>
<dbReference type="FunFam" id="3.60.40.10:FF:000040">
    <property type="entry name" value="Protein serine/threonine phosphatase 2C"/>
    <property type="match status" value="1"/>
</dbReference>
<dbReference type="InterPro" id="IPR017853">
    <property type="entry name" value="GH"/>
</dbReference>
<evidence type="ECO:0000313" key="3">
    <source>
        <dbReference type="EMBL" id="TRX94697.1"/>
    </source>
</evidence>
<dbReference type="SMART" id="SM00332">
    <property type="entry name" value="PP2Cc"/>
    <property type="match status" value="1"/>
</dbReference>
<dbReference type="SUPFAM" id="SSF81606">
    <property type="entry name" value="PP2C-like"/>
    <property type="match status" value="1"/>
</dbReference>
<dbReference type="STRING" id="2512241.A0A553I3B3"/>
<sequence>MRRAAIKSLRTTCQHPVRSLPRVGRPRRIVLSQQSNLTLTRSSSSQPNYALGEPLRSSMYFRRFSVALVSSLVGYGAWYTYKGNATLDQSFGRALSTSTQLSSSATPTRNVLVVGADDLHTASFVGEGPISKNVDGSGRNVLEMLTPDQATEKLRQNEASFLVNRGQGVLRYDIVQLASNNPIEDDHAEKIVEVASSQDKANNDWMFWGVFDGHAGWTTSAKLRQTLINYVGRELNTTYKAAEVLGAPPSSEAIDAAMKTGFTRLDNDIVHGSVDKVLKSNSKRAAAELLGPALSGSCALLSFYDSSSKTLRVACTGDSRAVLGRRSGSGKWTATALSEDQTGSNPNEAARLRKAHPGENRVVHNGRVLGGLEPTRAFGDASYKWSRDISERLRTSFFARHTSPYLKTPPYVTAEPVVTTTKIQPEKGDFLVMATDGLWEMLTNEEVVGLVGKWIESQAKEQSPSQFNSVWSKIFGSSQALPVEAGKDGGPDGQKTPVRLAQWGISPDEKERDDLTVQVIFFGDGQKTGEVLVNQEASNTRVVEPQQIGSDGQKWPYAPFSTKGQDIVNSRGDVITWAGVNWPMSGETMIPEGLEWKSAADILDDVAGVGFNYIRMGYAIQMIDEIYDRKGRDVPMIDALTAALGSTNGTRVAKAIVAKNPGWTLKTTRFEIWSDIASTALEKGIFIHPDVHVGKAQWCCSHVDGNAWFEDVTFPVKNWLRGLSYVATWAKQHPNVVSMSLRNELRESWNRTDLYYNWDTLVGNMTAGMDAIHTANNDLLITWSGMQYDQDLSALTTGKNLLTAPCYKCTAIRDAYRRDPIVFDPAAHPWSNKLVWELHLYGGSEDIDTGTCDIIEAGLYRNGFNALGIEPNAAGCAMTGDCPSAKQLTPVIFSEFGHAQDGSVYGDLLQNCIKNFTTKHGVSWMMWSLAGSYRIRQGTQGLVDTWGLTSPDWSSWNDPGTIEGYWKPWVSAMNVTHKG</sequence>
<keyword evidence="1" id="KW-0472">Membrane</keyword>
<reference evidence="4" key="1">
    <citation type="submission" date="2019-06" db="EMBL/GenBank/DDBJ databases">
        <title>Draft genome sequence of the griseofulvin-producing fungus Xylaria cubensis strain G536.</title>
        <authorList>
            <person name="Mead M.E."/>
            <person name="Raja H.A."/>
            <person name="Steenwyk J.L."/>
            <person name="Knowles S.L."/>
            <person name="Oberlies N.H."/>
            <person name="Rokas A."/>
        </authorList>
    </citation>
    <scope>NUCLEOTIDE SEQUENCE [LARGE SCALE GENOMIC DNA]</scope>
    <source>
        <strain evidence="4">G536</strain>
    </source>
</reference>
<evidence type="ECO:0000259" key="2">
    <source>
        <dbReference type="PROSITE" id="PS51746"/>
    </source>
</evidence>
<dbReference type="AlphaFoldDB" id="A0A553I3B3"/>
<feature type="domain" description="PPM-type phosphatase" evidence="2">
    <location>
        <begin position="191"/>
        <end position="522"/>
    </location>
</feature>
<dbReference type="InterPro" id="IPR001932">
    <property type="entry name" value="PPM-type_phosphatase-like_dom"/>
</dbReference>
<keyword evidence="1" id="KW-0812">Transmembrane</keyword>
<dbReference type="InterPro" id="IPR036457">
    <property type="entry name" value="PPM-type-like_dom_sf"/>
</dbReference>
<proteinExistence type="predicted"/>
<dbReference type="PANTHER" id="PTHR31263">
    <property type="entry name" value="CELLULASE FAMILY PROTEIN (AFU_ORTHOLOGUE AFUA_5G14560)"/>
    <property type="match status" value="1"/>
</dbReference>
<accession>A0A553I3B3</accession>
<keyword evidence="4" id="KW-1185">Reference proteome</keyword>
<dbReference type="Gene3D" id="3.20.20.80">
    <property type="entry name" value="Glycosidases"/>
    <property type="match status" value="1"/>
</dbReference>
<feature type="transmembrane region" description="Helical" evidence="1">
    <location>
        <begin position="64"/>
        <end position="81"/>
    </location>
</feature>
<evidence type="ECO:0000313" key="4">
    <source>
        <dbReference type="Proteomes" id="UP000319160"/>
    </source>
</evidence>
<name>A0A553I3B3_9PEZI</name>
<dbReference type="PANTHER" id="PTHR31263:SF0">
    <property type="entry name" value="CELLULASE FAMILY PROTEIN (AFU_ORTHOLOGUE AFUA_5G14560)"/>
    <property type="match status" value="1"/>
</dbReference>
<dbReference type="OrthoDB" id="442731at2759"/>
<protein>
    <recommendedName>
        <fullName evidence="2">PPM-type phosphatase domain-containing protein</fullName>
    </recommendedName>
</protein>
<evidence type="ECO:0000256" key="1">
    <source>
        <dbReference type="SAM" id="Phobius"/>
    </source>
</evidence>
<dbReference type="PROSITE" id="PS51746">
    <property type="entry name" value="PPM_2"/>
    <property type="match status" value="1"/>
</dbReference>
<dbReference type="Gene3D" id="3.60.40.10">
    <property type="entry name" value="PPM-type phosphatase domain"/>
    <property type="match status" value="1"/>
</dbReference>
<dbReference type="CDD" id="cd00143">
    <property type="entry name" value="PP2Cc"/>
    <property type="match status" value="1"/>
</dbReference>
<gene>
    <name evidence="3" type="ORF">FHL15_004469</name>
</gene>
<dbReference type="Pfam" id="PF00481">
    <property type="entry name" value="PP2C"/>
    <property type="match status" value="1"/>
</dbReference>